<dbReference type="Pfam" id="PF14012">
    <property type="entry name" value="DUF4229"/>
    <property type="match status" value="1"/>
</dbReference>
<proteinExistence type="predicted"/>
<keyword evidence="2" id="KW-1133">Transmembrane helix</keyword>
<feature type="transmembrane region" description="Helical" evidence="2">
    <location>
        <begin position="7"/>
        <end position="23"/>
    </location>
</feature>
<accession>A0ABV4UMJ2</accession>
<organism evidence="3 4">
    <name type="scientific">Arthrobacter halodurans</name>
    <dbReference type="NCBI Taxonomy" id="516699"/>
    <lineage>
        <taxon>Bacteria</taxon>
        <taxon>Bacillati</taxon>
        <taxon>Actinomycetota</taxon>
        <taxon>Actinomycetes</taxon>
        <taxon>Micrococcales</taxon>
        <taxon>Micrococcaceae</taxon>
        <taxon>Arthrobacter</taxon>
    </lineage>
</organism>
<protein>
    <submittedName>
        <fullName evidence="3">DUF4229 domain-containing protein</fullName>
    </submittedName>
</protein>
<evidence type="ECO:0000313" key="4">
    <source>
        <dbReference type="Proteomes" id="UP001575652"/>
    </source>
</evidence>
<sequence>MQFFKYTVLRLALFFVVFVPLVWGLGWNYWLAAVVAAVVAFCVTYLFFNRLRLGAGEDLKEKVSGRGPRRKGAVELDDEAAEDRLP</sequence>
<comment type="caution">
    <text evidence="3">The sequence shown here is derived from an EMBL/GenBank/DDBJ whole genome shotgun (WGS) entry which is preliminary data.</text>
</comment>
<reference evidence="3 4" key="1">
    <citation type="submission" date="2024-09" db="EMBL/GenBank/DDBJ databases">
        <authorList>
            <person name="Salinas-Garcia M.A."/>
            <person name="Prieme A."/>
        </authorList>
    </citation>
    <scope>NUCLEOTIDE SEQUENCE [LARGE SCALE GENOMIC DNA]</scope>
    <source>
        <strain evidence="3 4">DSM 21081</strain>
    </source>
</reference>
<gene>
    <name evidence="3" type="ORF">ACETWP_09650</name>
</gene>
<dbReference type="InterPro" id="IPR025323">
    <property type="entry name" value="DUF4229"/>
</dbReference>
<evidence type="ECO:0000256" key="1">
    <source>
        <dbReference type="SAM" id="MobiDB-lite"/>
    </source>
</evidence>
<dbReference type="Proteomes" id="UP001575652">
    <property type="component" value="Unassembled WGS sequence"/>
</dbReference>
<feature type="region of interest" description="Disordered" evidence="1">
    <location>
        <begin position="61"/>
        <end position="86"/>
    </location>
</feature>
<evidence type="ECO:0000313" key="3">
    <source>
        <dbReference type="EMBL" id="MFB0834852.1"/>
    </source>
</evidence>
<dbReference type="RefSeq" id="WP_373972020.1">
    <property type="nucleotide sequence ID" value="NZ_JBHDLJ010000006.1"/>
</dbReference>
<name>A0ABV4UMJ2_9MICC</name>
<keyword evidence="2" id="KW-0812">Transmembrane</keyword>
<feature type="transmembrane region" description="Helical" evidence="2">
    <location>
        <begin position="29"/>
        <end position="48"/>
    </location>
</feature>
<keyword evidence="4" id="KW-1185">Reference proteome</keyword>
<feature type="compositionally biased region" description="Acidic residues" evidence="1">
    <location>
        <begin position="75"/>
        <end position="86"/>
    </location>
</feature>
<keyword evidence="2" id="KW-0472">Membrane</keyword>
<dbReference type="EMBL" id="JBHDLJ010000006">
    <property type="protein sequence ID" value="MFB0834852.1"/>
    <property type="molecule type" value="Genomic_DNA"/>
</dbReference>
<evidence type="ECO:0000256" key="2">
    <source>
        <dbReference type="SAM" id="Phobius"/>
    </source>
</evidence>